<evidence type="ECO:0000313" key="5">
    <source>
        <dbReference type="Proteomes" id="UP001140978"/>
    </source>
</evidence>
<dbReference type="Pfam" id="PF01936">
    <property type="entry name" value="NYN"/>
    <property type="match status" value="1"/>
</dbReference>
<reference evidence="3 6" key="1">
    <citation type="submission" date="2022-02" db="EMBL/GenBank/DDBJ databases">
        <title>Emergence and expansion in Europe of a Vibrio aestuarianus clonal complex pathogenic for oysters.</title>
        <authorList>
            <person name="Mesnil A."/>
            <person name="Travers M.-A."/>
        </authorList>
    </citation>
    <scope>NUCLEOTIDE SEQUENCE</scope>
    <source>
        <strain evidence="2">19_064_11T1</strain>
        <strain evidence="3">19_064_15T1</strain>
        <strain evidence="4 6">U17</strain>
    </source>
</reference>
<dbReference type="EMBL" id="JAKNBA010000007">
    <property type="protein sequence ID" value="MDE1241709.1"/>
    <property type="molecule type" value="Genomic_DNA"/>
</dbReference>
<accession>A0A9X4IZM3</accession>
<dbReference type="InterPro" id="IPR047140">
    <property type="entry name" value="LabA"/>
</dbReference>
<dbReference type="RefSeq" id="WP_261927038.1">
    <property type="nucleotide sequence ID" value="NZ_CALYLG010000242.1"/>
</dbReference>
<dbReference type="EMBL" id="JAKNAX010000008">
    <property type="protein sequence ID" value="MDE1345677.1"/>
    <property type="molecule type" value="Genomic_DNA"/>
</dbReference>
<sequence>MEKVAILVDVQNVYYTCKEKYRQHFDYNQFWYVATHGREVVKANAYAIASQDPKQRQFHHILRGIGFDVQLKPFIQRRDGSAKGDWDVGITLDAVELAEQADVIVLVSGDGDFELLVERIKQRFNKRVEVYGVPRLTAQSLIDVASRFVPIEQDLLL</sequence>
<dbReference type="InterPro" id="IPR021139">
    <property type="entry name" value="NYN"/>
</dbReference>
<dbReference type="Proteomes" id="UP001140978">
    <property type="component" value="Unassembled WGS sequence"/>
</dbReference>
<protein>
    <submittedName>
        <fullName evidence="3">NYN domain-containing protein</fullName>
    </submittedName>
</protein>
<dbReference type="PANTHER" id="PTHR35458">
    <property type="entry name" value="SLR0755 PROTEIN"/>
    <property type="match status" value="1"/>
</dbReference>
<dbReference type="AlphaFoldDB" id="A0A9X4IZM3"/>
<dbReference type="PANTHER" id="PTHR35458:SF8">
    <property type="entry name" value="SLR0650 PROTEIN"/>
    <property type="match status" value="1"/>
</dbReference>
<evidence type="ECO:0000259" key="1">
    <source>
        <dbReference type="Pfam" id="PF01936"/>
    </source>
</evidence>
<evidence type="ECO:0000313" key="2">
    <source>
        <dbReference type="EMBL" id="MDE1241709.1"/>
    </source>
</evidence>
<name>A0A9X4IZM3_9VIBR</name>
<dbReference type="EMBL" id="CP118712">
    <property type="protein sequence ID" value="WGK86601.1"/>
    <property type="molecule type" value="Genomic_DNA"/>
</dbReference>
<gene>
    <name evidence="2" type="ORF">L9W94_06020</name>
    <name evidence="3" type="ORF">L9X51_04400</name>
    <name evidence="4" type="ORF">PYE67_16700</name>
</gene>
<evidence type="ECO:0000313" key="3">
    <source>
        <dbReference type="EMBL" id="MDE1345677.1"/>
    </source>
</evidence>
<dbReference type="Gene3D" id="3.40.50.1010">
    <property type="entry name" value="5'-nuclease"/>
    <property type="match status" value="1"/>
</dbReference>
<dbReference type="Proteomes" id="UP001140979">
    <property type="component" value="Unassembled WGS sequence"/>
</dbReference>
<dbReference type="GO" id="GO:0004540">
    <property type="term" value="F:RNA nuclease activity"/>
    <property type="evidence" value="ECO:0007669"/>
    <property type="project" value="InterPro"/>
</dbReference>
<evidence type="ECO:0000313" key="6">
    <source>
        <dbReference type="Proteomes" id="UP001241226"/>
    </source>
</evidence>
<dbReference type="Proteomes" id="UP001241226">
    <property type="component" value="Chromosome 2"/>
</dbReference>
<feature type="domain" description="NYN" evidence="1">
    <location>
        <begin position="3"/>
        <end position="152"/>
    </location>
</feature>
<proteinExistence type="predicted"/>
<organism evidence="3 5">
    <name type="scientific">Vibrio aestuarianus</name>
    <dbReference type="NCBI Taxonomy" id="28171"/>
    <lineage>
        <taxon>Bacteria</taxon>
        <taxon>Pseudomonadati</taxon>
        <taxon>Pseudomonadota</taxon>
        <taxon>Gammaproteobacteria</taxon>
        <taxon>Vibrionales</taxon>
        <taxon>Vibrionaceae</taxon>
        <taxon>Vibrio</taxon>
    </lineage>
</organism>
<evidence type="ECO:0000313" key="4">
    <source>
        <dbReference type="EMBL" id="WGK86601.1"/>
    </source>
</evidence>
<dbReference type="CDD" id="cd10911">
    <property type="entry name" value="PIN_LabA"/>
    <property type="match status" value="1"/>
</dbReference>